<dbReference type="InterPro" id="IPR036513">
    <property type="entry name" value="STAS_dom_sf"/>
</dbReference>
<gene>
    <name evidence="3" type="ORF">OV079_05860</name>
</gene>
<dbReference type="PROSITE" id="PS50801">
    <property type="entry name" value="STAS"/>
    <property type="match status" value="1"/>
</dbReference>
<dbReference type="SUPFAM" id="SSF55781">
    <property type="entry name" value="GAF domain-like"/>
    <property type="match status" value="1"/>
</dbReference>
<protein>
    <submittedName>
        <fullName evidence="3">STAS domain-containing protein</fullName>
    </submittedName>
</protein>
<evidence type="ECO:0000256" key="1">
    <source>
        <dbReference type="ARBA" id="ARBA00022553"/>
    </source>
</evidence>
<keyword evidence="4" id="KW-1185">Reference proteome</keyword>
<dbReference type="PANTHER" id="PTHR33745">
    <property type="entry name" value="RSBT ANTAGONIST PROTEIN RSBS-RELATED"/>
    <property type="match status" value="1"/>
</dbReference>
<proteinExistence type="predicted"/>
<evidence type="ECO:0000313" key="4">
    <source>
        <dbReference type="Proteomes" id="UP001150924"/>
    </source>
</evidence>
<comment type="caution">
    <text evidence="3">The sequence shown here is derived from an EMBL/GenBank/DDBJ whole genome shotgun (WGS) entry which is preliminary data.</text>
</comment>
<name>A0A9X3EJD2_9BACT</name>
<dbReference type="Pfam" id="PF01740">
    <property type="entry name" value="STAS"/>
    <property type="match status" value="1"/>
</dbReference>
<keyword evidence="1" id="KW-0597">Phosphoprotein</keyword>
<organism evidence="3 4">
    <name type="scientific">Nannocystis pusilla</name>
    <dbReference type="NCBI Taxonomy" id="889268"/>
    <lineage>
        <taxon>Bacteria</taxon>
        <taxon>Pseudomonadati</taxon>
        <taxon>Myxococcota</taxon>
        <taxon>Polyangia</taxon>
        <taxon>Nannocystales</taxon>
        <taxon>Nannocystaceae</taxon>
        <taxon>Nannocystis</taxon>
    </lineage>
</organism>
<sequence>MDEPSSGPEDASVTALADDWSVLLAVTEQLNAATAREATLQAFLLPAPRRDEAEIVLCTVDHDADDEPEWLSVAVVRPAAVRPARSHVGDRYRLRDMPFSQVWLEQPGVPVLVGAAATDPRIDQALRDRWAAAGIKAALLIALTLRSRVVGVFSIQWSCEVPLGPREQRIYQILSRNAALLLENMVIVDRLQAALAERSAPLIPITDDILVMPLIGTLDETRRARILEVALQGSSAARVTIIDITGVPSLDVRAAALLTSTAQALRLLGVLPILSGVRPEVARDLMAFGDPLTGIVTCGTLQAGVEYALRQLGKSYSRAG</sequence>
<dbReference type="Gene3D" id="3.30.750.24">
    <property type="entry name" value="STAS domain"/>
    <property type="match status" value="1"/>
</dbReference>
<dbReference type="InterPro" id="IPR029016">
    <property type="entry name" value="GAF-like_dom_sf"/>
</dbReference>
<dbReference type="CDD" id="cd07041">
    <property type="entry name" value="STAS_RsbR_RsbS_like"/>
    <property type="match status" value="1"/>
</dbReference>
<dbReference type="InterPro" id="IPR051932">
    <property type="entry name" value="Bact_StressResp_Reg"/>
</dbReference>
<dbReference type="Proteomes" id="UP001150924">
    <property type="component" value="Unassembled WGS sequence"/>
</dbReference>
<dbReference type="AlphaFoldDB" id="A0A9X3EJD2"/>
<dbReference type="PANTHER" id="PTHR33745:SF3">
    <property type="entry name" value="RSBT CO-ANTAGONIST PROTEIN RSBRC"/>
    <property type="match status" value="1"/>
</dbReference>
<evidence type="ECO:0000313" key="3">
    <source>
        <dbReference type="EMBL" id="MCY1005102.1"/>
    </source>
</evidence>
<accession>A0A9X3EJD2</accession>
<dbReference type="RefSeq" id="WP_267766727.1">
    <property type="nucleotide sequence ID" value="NZ_JAPNKE010000002.1"/>
</dbReference>
<feature type="domain" description="STAS" evidence="2">
    <location>
        <begin position="199"/>
        <end position="312"/>
    </location>
</feature>
<reference evidence="3" key="1">
    <citation type="submission" date="2022-11" db="EMBL/GenBank/DDBJ databases">
        <title>Minimal conservation of predation-associated metabolite biosynthetic gene clusters underscores biosynthetic potential of Myxococcota including descriptions for ten novel species: Archangium lansinium sp. nov., Myxococcus landrumus sp. nov., Nannocystis bai.</title>
        <authorList>
            <person name="Ahearne A."/>
            <person name="Stevens C."/>
            <person name="Phillips K."/>
        </authorList>
    </citation>
    <scope>NUCLEOTIDE SEQUENCE</scope>
    <source>
        <strain evidence="3">Na p29</strain>
    </source>
</reference>
<dbReference type="InterPro" id="IPR002645">
    <property type="entry name" value="STAS_dom"/>
</dbReference>
<evidence type="ECO:0000259" key="2">
    <source>
        <dbReference type="PROSITE" id="PS50801"/>
    </source>
</evidence>
<dbReference type="SUPFAM" id="SSF52091">
    <property type="entry name" value="SpoIIaa-like"/>
    <property type="match status" value="1"/>
</dbReference>
<dbReference type="Gene3D" id="3.30.450.40">
    <property type="match status" value="1"/>
</dbReference>
<dbReference type="EMBL" id="JAPNKE010000002">
    <property type="protein sequence ID" value="MCY1005102.1"/>
    <property type="molecule type" value="Genomic_DNA"/>
</dbReference>